<gene>
    <name evidence="2" type="ORF">IPJ48_14435</name>
</gene>
<evidence type="ECO:0000313" key="2">
    <source>
        <dbReference type="EMBL" id="MBK7424169.1"/>
    </source>
</evidence>
<comment type="caution">
    <text evidence="2">The sequence shown here is derived from an EMBL/GenBank/DDBJ whole genome shotgun (WGS) entry which is preliminary data.</text>
</comment>
<organism evidence="2 3">
    <name type="scientific">Candidatus Propionivibrio dominans</name>
    <dbReference type="NCBI Taxonomy" id="2954373"/>
    <lineage>
        <taxon>Bacteria</taxon>
        <taxon>Pseudomonadati</taxon>
        <taxon>Pseudomonadota</taxon>
        <taxon>Betaproteobacteria</taxon>
        <taxon>Rhodocyclales</taxon>
        <taxon>Rhodocyclaceae</taxon>
        <taxon>Propionivibrio</taxon>
    </lineage>
</organism>
<feature type="region of interest" description="Disordered" evidence="1">
    <location>
        <begin position="163"/>
        <end position="185"/>
    </location>
</feature>
<evidence type="ECO:0000256" key="1">
    <source>
        <dbReference type="SAM" id="MobiDB-lite"/>
    </source>
</evidence>
<dbReference type="EMBL" id="JADJNC010000024">
    <property type="protein sequence ID" value="MBK7424169.1"/>
    <property type="molecule type" value="Genomic_DNA"/>
</dbReference>
<dbReference type="Proteomes" id="UP000886602">
    <property type="component" value="Unassembled WGS sequence"/>
</dbReference>
<evidence type="ECO:0000313" key="3">
    <source>
        <dbReference type="Proteomes" id="UP000886602"/>
    </source>
</evidence>
<proteinExistence type="predicted"/>
<protein>
    <submittedName>
        <fullName evidence="2">SRPBCC family protein</fullName>
    </submittedName>
</protein>
<accession>A0A9D7FH62</accession>
<dbReference type="SUPFAM" id="SSF55961">
    <property type="entry name" value="Bet v1-like"/>
    <property type="match status" value="1"/>
</dbReference>
<sequence length="185" mass="20754">MNVINIHERKLNVPTERVGALIDSLSSRADVLWPKQAWPRMEFDRILSVGAVGGHGPVRYFVEAYTPGRSIRFRFTGPRGFNGYHGYEVLNSTAQSCILRHTLEMATQGPAIISWPLVFRPLHDALLEDSLALAQASLGVSPNVRKWSMWVKVLRWFVSKGRSHPQVTPDTAPQGTLRDEAAQRP</sequence>
<name>A0A9D7FH62_9RHOO</name>
<feature type="compositionally biased region" description="Polar residues" evidence="1">
    <location>
        <begin position="165"/>
        <end position="174"/>
    </location>
</feature>
<dbReference type="AlphaFoldDB" id="A0A9D7FH62"/>
<reference evidence="2" key="1">
    <citation type="submission" date="2020-10" db="EMBL/GenBank/DDBJ databases">
        <title>Connecting structure to function with the recovery of over 1000 high-quality activated sludge metagenome-assembled genomes encoding full-length rRNA genes using long-read sequencing.</title>
        <authorList>
            <person name="Singleton C.M."/>
            <person name="Petriglieri F."/>
            <person name="Kristensen J.M."/>
            <person name="Kirkegaard R.H."/>
            <person name="Michaelsen T.Y."/>
            <person name="Andersen M.H."/>
            <person name="Karst S.M."/>
            <person name="Dueholm M.S."/>
            <person name="Nielsen P.H."/>
            <person name="Albertsen M."/>
        </authorList>
    </citation>
    <scope>NUCLEOTIDE SEQUENCE</scope>
    <source>
        <strain evidence="2">EsbW_18-Q3-R4-48_MAXAC.044</strain>
    </source>
</reference>